<feature type="coiled-coil region" evidence="8">
    <location>
        <begin position="244"/>
        <end position="275"/>
    </location>
</feature>
<dbReference type="SUPFAM" id="SSF55874">
    <property type="entry name" value="ATPase domain of HSP90 chaperone/DNA topoisomerase II/histidine kinase"/>
    <property type="match status" value="1"/>
</dbReference>
<dbReference type="Pfam" id="PF02518">
    <property type="entry name" value="HATPase_c"/>
    <property type="match status" value="1"/>
</dbReference>
<dbReference type="EMBL" id="VOGC01000002">
    <property type="protein sequence ID" value="MQN00549.1"/>
    <property type="molecule type" value="Genomic_DNA"/>
</dbReference>
<comment type="catalytic activity">
    <reaction evidence="1">
        <text>ATP + protein L-histidine = ADP + protein N-phospho-L-histidine.</text>
        <dbReference type="EC" id="2.7.13.3"/>
    </reaction>
</comment>
<evidence type="ECO:0000256" key="6">
    <source>
        <dbReference type="ARBA" id="ARBA00022777"/>
    </source>
</evidence>
<evidence type="ECO:0000259" key="11">
    <source>
        <dbReference type="PROSITE" id="PS50885"/>
    </source>
</evidence>
<evidence type="ECO:0000256" key="4">
    <source>
        <dbReference type="ARBA" id="ARBA00022553"/>
    </source>
</evidence>
<dbReference type="GO" id="GO:0005886">
    <property type="term" value="C:plasma membrane"/>
    <property type="evidence" value="ECO:0007669"/>
    <property type="project" value="TreeGrafter"/>
</dbReference>
<keyword evidence="7" id="KW-0902">Two-component regulatory system</keyword>
<comment type="subcellular location">
    <subcellularLocation>
        <location evidence="2">Membrane</location>
    </subcellularLocation>
</comment>
<comment type="caution">
    <text evidence="12">The sequence shown here is derived from an EMBL/GenBank/DDBJ whole genome shotgun (WGS) entry which is preliminary data.</text>
</comment>
<evidence type="ECO:0000256" key="2">
    <source>
        <dbReference type="ARBA" id="ARBA00004370"/>
    </source>
</evidence>
<dbReference type="InterPro" id="IPR005467">
    <property type="entry name" value="His_kinase_dom"/>
</dbReference>
<sequence>MSKPHRDKNKKRKYSVSRQITGYMVFIAFGAIFISFVLNWVFMTNFSKIRRENVLIKAYKELSKVDKKDILYEDSYDDEFETMCSNENLQILICTPAGKVVRTSQGSNAMMIAQLYNSMLSRNQDNRVVEKTSSDYSILRLKDEQVESEFLMLWGTLPDSNLVLIRTGLGAIKQTMRFTARVLIVASCIAVFMAWLASLYFSKRVTDPVIKLTKISKKMTDLDFDVKYVPSKKPNEIDDLGVHMNELSETLEKTIAELKQANSDLQRDLDLRDKNEKMRREFSSSVSHELKTPLALIMGYAEGLSDAVADDNAEDRKYYCDVIVDEANKMNRIVKELLDLSHLEYGEKILNLERFDVVEVIEGVIKSNSILTEKNGITVSFIHNGPACVWADPFFIEQVITNYFSNAIHYCENERKIEVKITEREKDYRISVFNSGNPIPEESIPHLWEKFYKVDKARTREYGGSGIGLSIVKAIMDDLHKECGVVNHANGVEFYFDLDK</sequence>
<keyword evidence="6" id="KW-0418">Kinase</keyword>
<dbReference type="Gene3D" id="6.10.340.10">
    <property type="match status" value="1"/>
</dbReference>
<dbReference type="SMART" id="SM00387">
    <property type="entry name" value="HATPase_c"/>
    <property type="match status" value="1"/>
</dbReference>
<dbReference type="PROSITE" id="PS50109">
    <property type="entry name" value="HIS_KIN"/>
    <property type="match status" value="1"/>
</dbReference>
<dbReference type="CDD" id="cd06225">
    <property type="entry name" value="HAMP"/>
    <property type="match status" value="1"/>
</dbReference>
<evidence type="ECO:0000256" key="5">
    <source>
        <dbReference type="ARBA" id="ARBA00022679"/>
    </source>
</evidence>
<dbReference type="SMART" id="SM00388">
    <property type="entry name" value="HisKA"/>
    <property type="match status" value="1"/>
</dbReference>
<dbReference type="InterPro" id="IPR050351">
    <property type="entry name" value="BphY/WalK/GraS-like"/>
</dbReference>
<dbReference type="SUPFAM" id="SSF158472">
    <property type="entry name" value="HAMP domain-like"/>
    <property type="match status" value="1"/>
</dbReference>
<feature type="domain" description="Histidine kinase" evidence="10">
    <location>
        <begin position="285"/>
        <end position="500"/>
    </location>
</feature>
<reference evidence="12" key="1">
    <citation type="journal article" date="2020" name="Appl. Environ. Microbiol.">
        <title>Medium-Chain Fatty Acid Synthesis by 'Candidatus Weimeria bifida' gen. nov., sp. nov., and 'Candidatus Pseudoramibacter fermentans' sp. nov.</title>
        <authorList>
            <person name="Scarborough M.J."/>
            <person name="Myers K.S."/>
            <person name="Donohue T.J."/>
            <person name="Noguera D.R."/>
        </authorList>
    </citation>
    <scope>NUCLEOTIDE SEQUENCE</scope>
    <source>
        <strain evidence="12">LCO1.1</strain>
    </source>
</reference>
<dbReference type="AlphaFoldDB" id="A0A6N7IW98"/>
<organism evidence="12 13">
    <name type="scientific">Candidatus Weimeria bifida</name>
    <dbReference type="NCBI Taxonomy" id="2599074"/>
    <lineage>
        <taxon>Bacteria</taxon>
        <taxon>Bacillati</taxon>
        <taxon>Bacillota</taxon>
        <taxon>Clostridia</taxon>
        <taxon>Lachnospirales</taxon>
        <taxon>Lachnospiraceae</taxon>
        <taxon>Candidatus Weimeria</taxon>
    </lineage>
</organism>
<evidence type="ECO:0000259" key="10">
    <source>
        <dbReference type="PROSITE" id="PS50109"/>
    </source>
</evidence>
<evidence type="ECO:0000256" key="3">
    <source>
        <dbReference type="ARBA" id="ARBA00012438"/>
    </source>
</evidence>
<accession>A0A6N7IW98</accession>
<dbReference type="InterPro" id="IPR003594">
    <property type="entry name" value="HATPase_dom"/>
</dbReference>
<keyword evidence="13" id="KW-1185">Reference proteome</keyword>
<name>A0A6N7IW98_9FIRM</name>
<dbReference type="Gene3D" id="3.30.565.10">
    <property type="entry name" value="Histidine kinase-like ATPase, C-terminal domain"/>
    <property type="match status" value="1"/>
</dbReference>
<dbReference type="GO" id="GO:0016036">
    <property type="term" value="P:cellular response to phosphate starvation"/>
    <property type="evidence" value="ECO:0007669"/>
    <property type="project" value="TreeGrafter"/>
</dbReference>
<dbReference type="GO" id="GO:0000155">
    <property type="term" value="F:phosphorelay sensor kinase activity"/>
    <property type="evidence" value="ECO:0007669"/>
    <property type="project" value="InterPro"/>
</dbReference>
<feature type="domain" description="HAMP" evidence="11">
    <location>
        <begin position="203"/>
        <end position="256"/>
    </location>
</feature>
<dbReference type="Pfam" id="PF00672">
    <property type="entry name" value="HAMP"/>
    <property type="match status" value="1"/>
</dbReference>
<keyword evidence="4" id="KW-0597">Phosphoprotein</keyword>
<dbReference type="FunFam" id="1.10.287.130:FF:000001">
    <property type="entry name" value="Two-component sensor histidine kinase"/>
    <property type="match status" value="1"/>
</dbReference>
<keyword evidence="9" id="KW-0472">Membrane</keyword>
<protein>
    <recommendedName>
        <fullName evidence="3">histidine kinase</fullName>
        <ecNumber evidence="3">2.7.13.3</ecNumber>
    </recommendedName>
</protein>
<dbReference type="InterPro" id="IPR036890">
    <property type="entry name" value="HATPase_C_sf"/>
</dbReference>
<keyword evidence="9" id="KW-1133">Transmembrane helix</keyword>
<dbReference type="PANTHER" id="PTHR45453">
    <property type="entry name" value="PHOSPHATE REGULON SENSOR PROTEIN PHOR"/>
    <property type="match status" value="1"/>
</dbReference>
<dbReference type="Pfam" id="PF00512">
    <property type="entry name" value="HisKA"/>
    <property type="match status" value="1"/>
</dbReference>
<evidence type="ECO:0000256" key="8">
    <source>
        <dbReference type="SAM" id="Coils"/>
    </source>
</evidence>
<dbReference type="PROSITE" id="PS50885">
    <property type="entry name" value="HAMP"/>
    <property type="match status" value="1"/>
</dbReference>
<dbReference type="SUPFAM" id="SSF47384">
    <property type="entry name" value="Homodimeric domain of signal transducing histidine kinase"/>
    <property type="match status" value="1"/>
</dbReference>
<evidence type="ECO:0000256" key="1">
    <source>
        <dbReference type="ARBA" id="ARBA00000085"/>
    </source>
</evidence>
<dbReference type="InterPro" id="IPR003660">
    <property type="entry name" value="HAMP_dom"/>
</dbReference>
<keyword evidence="8" id="KW-0175">Coiled coil</keyword>
<dbReference type="CDD" id="cd00082">
    <property type="entry name" value="HisKA"/>
    <property type="match status" value="1"/>
</dbReference>
<evidence type="ECO:0000256" key="7">
    <source>
        <dbReference type="ARBA" id="ARBA00023012"/>
    </source>
</evidence>
<dbReference type="Proteomes" id="UP000460257">
    <property type="component" value="Unassembled WGS sequence"/>
</dbReference>
<gene>
    <name evidence="12" type="ORF">FRC54_00905</name>
</gene>
<feature type="transmembrane region" description="Helical" evidence="9">
    <location>
        <begin position="182"/>
        <end position="201"/>
    </location>
</feature>
<dbReference type="InterPro" id="IPR003661">
    <property type="entry name" value="HisK_dim/P_dom"/>
</dbReference>
<keyword evidence="9" id="KW-0812">Transmembrane</keyword>
<dbReference type="InterPro" id="IPR036097">
    <property type="entry name" value="HisK_dim/P_sf"/>
</dbReference>
<dbReference type="PANTHER" id="PTHR45453:SF1">
    <property type="entry name" value="PHOSPHATE REGULON SENSOR PROTEIN PHOR"/>
    <property type="match status" value="1"/>
</dbReference>
<dbReference type="Gene3D" id="1.10.287.130">
    <property type="match status" value="1"/>
</dbReference>
<dbReference type="GO" id="GO:0004721">
    <property type="term" value="F:phosphoprotein phosphatase activity"/>
    <property type="evidence" value="ECO:0007669"/>
    <property type="project" value="TreeGrafter"/>
</dbReference>
<feature type="transmembrane region" description="Helical" evidence="9">
    <location>
        <begin position="20"/>
        <end position="42"/>
    </location>
</feature>
<keyword evidence="5" id="KW-0808">Transferase</keyword>
<dbReference type="SMART" id="SM00304">
    <property type="entry name" value="HAMP"/>
    <property type="match status" value="1"/>
</dbReference>
<proteinExistence type="predicted"/>
<evidence type="ECO:0000313" key="12">
    <source>
        <dbReference type="EMBL" id="MQN00549.1"/>
    </source>
</evidence>
<dbReference type="EC" id="2.7.13.3" evidence="3"/>
<evidence type="ECO:0000313" key="13">
    <source>
        <dbReference type="Proteomes" id="UP000460257"/>
    </source>
</evidence>
<evidence type="ECO:0000256" key="9">
    <source>
        <dbReference type="SAM" id="Phobius"/>
    </source>
</evidence>